<comment type="caution">
    <text evidence="1">The sequence shown here is derived from an EMBL/GenBank/DDBJ whole genome shotgun (WGS) entry which is preliminary data.</text>
</comment>
<dbReference type="EMBL" id="CAJNDS010002093">
    <property type="protein sequence ID" value="CAE7321568.1"/>
    <property type="molecule type" value="Genomic_DNA"/>
</dbReference>
<protein>
    <submittedName>
        <fullName evidence="1">Uncharacterized protein</fullName>
    </submittedName>
</protein>
<dbReference type="AlphaFoldDB" id="A0A812NQ56"/>
<reference evidence="1" key="1">
    <citation type="submission" date="2021-02" db="EMBL/GenBank/DDBJ databases">
        <authorList>
            <person name="Dougan E. K."/>
            <person name="Rhodes N."/>
            <person name="Thang M."/>
            <person name="Chan C."/>
        </authorList>
    </citation>
    <scope>NUCLEOTIDE SEQUENCE</scope>
</reference>
<organism evidence="1 2">
    <name type="scientific">Symbiodinium natans</name>
    <dbReference type="NCBI Taxonomy" id="878477"/>
    <lineage>
        <taxon>Eukaryota</taxon>
        <taxon>Sar</taxon>
        <taxon>Alveolata</taxon>
        <taxon>Dinophyceae</taxon>
        <taxon>Suessiales</taxon>
        <taxon>Symbiodiniaceae</taxon>
        <taxon>Symbiodinium</taxon>
    </lineage>
</organism>
<proteinExistence type="predicted"/>
<accession>A0A812NQ56</accession>
<gene>
    <name evidence="1" type="ORF">SNAT2548_LOCUS16850</name>
</gene>
<dbReference type="OrthoDB" id="407777at2759"/>
<keyword evidence="2" id="KW-1185">Reference proteome</keyword>
<name>A0A812NQ56_9DINO</name>
<evidence type="ECO:0000313" key="2">
    <source>
        <dbReference type="Proteomes" id="UP000604046"/>
    </source>
</evidence>
<evidence type="ECO:0000313" key="1">
    <source>
        <dbReference type="EMBL" id="CAE7321568.1"/>
    </source>
</evidence>
<sequence>MLKRGHGEHKKTCLKSGARFCPSTVAERCFFFFVIHVVLAQEKDKKKRCTSQVVHPQWRVHSDKLRNALQVSRAWCGWTGRPEFRQTSAQLTDRVKDLLDVAVAWRLRKQGLPLWVGPEAQECLKDFFVDVSQSVGRTPWGKCGDNVLCFTKSTVLYSFQRGSLVHPLEMARMLGWPDNWEAPAGVPLNKIKEMLGNSVALPSLGSVVWAWRLVQSRRM</sequence>
<dbReference type="Proteomes" id="UP000604046">
    <property type="component" value="Unassembled WGS sequence"/>
</dbReference>